<evidence type="ECO:0000313" key="3">
    <source>
        <dbReference type="Proteomes" id="UP000028719"/>
    </source>
</evidence>
<sequence length="219" mass="25585">MLPPDHSKIINKTAKKIFTPYGIKQKGKSRIWLDDQGWYTTVIEFQPFSGRQGTTLNVGVNFNWHEQTYFSFDISYRQDVDFVEYDGNEEVFSKEVENFCELALNKVLEYREHFQNLQKAKSFILSQTYTSEDVWGSYHKGTICGLTHDAEERNYYFQKLLQATHSGTWLNELKDQVNLLIENSGQQNEFTENILETIRKTRALKKLPEIEIAPLPPVS</sequence>
<reference evidence="4" key="3">
    <citation type="submission" date="2016-11" db="EMBL/GenBank/DDBJ databases">
        <authorList>
            <person name="Varghese N."/>
            <person name="Submissions S."/>
        </authorList>
    </citation>
    <scope>NUCLEOTIDE SEQUENCE [LARGE SCALE GENOMIC DNA]</scope>
    <source>
        <strain evidence="4">YR203</strain>
    </source>
</reference>
<dbReference type="OrthoDB" id="1767513at2"/>
<name>A0A1M5KD71_9FLAO</name>
<evidence type="ECO:0008006" key="5">
    <source>
        <dbReference type="Google" id="ProtNLM"/>
    </source>
</evidence>
<reference evidence="2" key="2">
    <citation type="submission" date="2016-11" db="EMBL/GenBank/DDBJ databases">
        <authorList>
            <person name="Jaros S."/>
            <person name="Januszkiewicz K."/>
            <person name="Wedrychowicz H."/>
        </authorList>
    </citation>
    <scope>NUCLEOTIDE SEQUENCE [LARGE SCALE GENOMIC DNA]</scope>
    <source>
        <strain evidence="2">YR203</strain>
    </source>
</reference>
<accession>A0A1M5KD71</accession>
<dbReference type="AlphaFoldDB" id="A0A1M5KD71"/>
<dbReference type="EMBL" id="JPRI01000010">
    <property type="protein sequence ID" value="KFF24138.1"/>
    <property type="molecule type" value="Genomic_DNA"/>
</dbReference>
<reference evidence="1 3" key="1">
    <citation type="submission" date="2014-07" db="EMBL/GenBank/DDBJ databases">
        <title>Genome of Chryseobacterium vrystaatense LMG 22846.</title>
        <authorList>
            <person name="Pipes S.E."/>
            <person name="Stropko S.J."/>
            <person name="Newman J.D."/>
        </authorList>
    </citation>
    <scope>NUCLEOTIDE SEQUENCE [LARGE SCALE GENOMIC DNA]</scope>
    <source>
        <strain evidence="1 3">LMG 22846</strain>
    </source>
</reference>
<dbReference type="RefSeq" id="WP_034749490.1">
    <property type="nucleotide sequence ID" value="NZ_FQVE01000006.1"/>
</dbReference>
<keyword evidence="3" id="KW-1185">Reference proteome</keyword>
<protein>
    <recommendedName>
        <fullName evidence="5">DUF4304 domain-containing protein</fullName>
    </recommendedName>
</protein>
<dbReference type="Proteomes" id="UP000028719">
    <property type="component" value="Unassembled WGS sequence"/>
</dbReference>
<dbReference type="Proteomes" id="UP000184108">
    <property type="component" value="Unassembled WGS sequence"/>
</dbReference>
<evidence type="ECO:0000313" key="1">
    <source>
        <dbReference type="EMBL" id="KFF24138.1"/>
    </source>
</evidence>
<evidence type="ECO:0000313" key="4">
    <source>
        <dbReference type="Proteomes" id="UP000184108"/>
    </source>
</evidence>
<gene>
    <name evidence="1" type="ORF">IW16_22510</name>
    <name evidence="2" type="ORF">SAMN02787073_4334</name>
</gene>
<organism evidence="2 4">
    <name type="scientific">Chryseobacterium vrystaatense</name>
    <dbReference type="NCBI Taxonomy" id="307480"/>
    <lineage>
        <taxon>Bacteria</taxon>
        <taxon>Pseudomonadati</taxon>
        <taxon>Bacteroidota</taxon>
        <taxon>Flavobacteriia</taxon>
        <taxon>Flavobacteriales</taxon>
        <taxon>Weeksellaceae</taxon>
        <taxon>Chryseobacterium group</taxon>
        <taxon>Chryseobacterium</taxon>
    </lineage>
</organism>
<proteinExistence type="predicted"/>
<dbReference type="EMBL" id="FQVE01000006">
    <property type="protein sequence ID" value="SHG50742.1"/>
    <property type="molecule type" value="Genomic_DNA"/>
</dbReference>
<evidence type="ECO:0000313" key="2">
    <source>
        <dbReference type="EMBL" id="SHG50742.1"/>
    </source>
</evidence>